<dbReference type="Gene3D" id="1.10.260.40">
    <property type="entry name" value="lambda repressor-like DNA-binding domains"/>
    <property type="match status" value="1"/>
</dbReference>
<dbReference type="InterPro" id="IPR010982">
    <property type="entry name" value="Lambda_DNA-bd_dom_sf"/>
</dbReference>
<evidence type="ECO:0000313" key="2">
    <source>
        <dbReference type="EMBL" id="ODB95628.1"/>
    </source>
</evidence>
<keyword evidence="3" id="KW-1185">Reference proteome</keyword>
<dbReference type="CDD" id="cd00093">
    <property type="entry name" value="HTH_XRE"/>
    <property type="match status" value="1"/>
</dbReference>
<reference evidence="2 3" key="1">
    <citation type="submission" date="2016-03" db="EMBL/GenBank/DDBJ databases">
        <title>Chemosynthetic sulphur-oxidizing symbionts of marine invertebrate animals are capable of nitrogen fixation.</title>
        <authorList>
            <person name="Petersen J.M."/>
            <person name="Kemper A."/>
            <person name="Gruber-Vodicka H."/>
            <person name="Cardini U."/>
            <person name="Geest Mvander."/>
            <person name="Kleiner M."/>
            <person name="Bulgheresi S."/>
            <person name="Fussmann M."/>
            <person name="Herbold C."/>
            <person name="Seah B.K.B."/>
            <person name="Antony C.Paul."/>
            <person name="Liu D."/>
            <person name="Belitz A."/>
            <person name="Weber M."/>
        </authorList>
    </citation>
    <scope>NUCLEOTIDE SEQUENCE [LARGE SCALE GENOMIC DNA]</scope>
    <source>
        <strain evidence="2">G_D</strain>
    </source>
</reference>
<dbReference type="EMBL" id="LVJZ01000003">
    <property type="protein sequence ID" value="ODB95628.1"/>
    <property type="molecule type" value="Genomic_DNA"/>
</dbReference>
<feature type="domain" description="HTH cro/C1-type" evidence="1">
    <location>
        <begin position="24"/>
        <end position="77"/>
    </location>
</feature>
<dbReference type="PROSITE" id="PS50943">
    <property type="entry name" value="HTH_CROC1"/>
    <property type="match status" value="1"/>
</dbReference>
<evidence type="ECO:0000313" key="3">
    <source>
        <dbReference type="Proteomes" id="UP000094849"/>
    </source>
</evidence>
<dbReference type="GO" id="GO:0003677">
    <property type="term" value="F:DNA binding"/>
    <property type="evidence" value="ECO:0007669"/>
    <property type="project" value="InterPro"/>
</dbReference>
<proteinExistence type="predicted"/>
<name>A0A1E2ULL3_9GAMM</name>
<dbReference type="InterPro" id="IPR001387">
    <property type="entry name" value="Cro/C1-type_HTH"/>
</dbReference>
<dbReference type="Proteomes" id="UP000094849">
    <property type="component" value="Unassembled WGS sequence"/>
</dbReference>
<gene>
    <name evidence="2" type="ORF">A3196_01990</name>
</gene>
<dbReference type="SUPFAM" id="SSF47413">
    <property type="entry name" value="lambda repressor-like DNA-binding domains"/>
    <property type="match status" value="1"/>
</dbReference>
<sequence length="124" mass="14486">MSYVHAQKFETYIPREMDTLGSRLRRKRRERGWTQEELALRAGTNQAVIQKIENGKSLRPRKIDEIAQVLDVNPAWLMFGESSSAVMDDESIEVAKAWHNLPEPIRSRIKRNIFEQVLLHSNKK</sequence>
<comment type="caution">
    <text evidence="2">The sequence shown here is derived from an EMBL/GenBank/DDBJ whole genome shotgun (WGS) entry which is preliminary data.</text>
</comment>
<dbReference type="Pfam" id="PF01381">
    <property type="entry name" value="HTH_3"/>
    <property type="match status" value="1"/>
</dbReference>
<dbReference type="AlphaFoldDB" id="A0A1E2ULL3"/>
<evidence type="ECO:0000259" key="1">
    <source>
        <dbReference type="PROSITE" id="PS50943"/>
    </source>
</evidence>
<dbReference type="STRING" id="1818881.A3196_01990"/>
<dbReference type="SMART" id="SM00530">
    <property type="entry name" value="HTH_XRE"/>
    <property type="match status" value="1"/>
</dbReference>
<accession>A0A1E2ULL3</accession>
<organism evidence="2 3">
    <name type="scientific">Candidatus Thiodiazotropha endoloripes</name>
    <dbReference type="NCBI Taxonomy" id="1818881"/>
    <lineage>
        <taxon>Bacteria</taxon>
        <taxon>Pseudomonadati</taxon>
        <taxon>Pseudomonadota</taxon>
        <taxon>Gammaproteobacteria</taxon>
        <taxon>Chromatiales</taxon>
        <taxon>Sedimenticolaceae</taxon>
        <taxon>Candidatus Thiodiazotropha</taxon>
    </lineage>
</organism>
<protein>
    <recommendedName>
        <fullName evidence="1">HTH cro/C1-type domain-containing protein</fullName>
    </recommendedName>
</protein>
<dbReference type="RefSeq" id="WP_069003651.1">
    <property type="nucleotide sequence ID" value="NZ_LVJW01000006.1"/>
</dbReference>